<dbReference type="Gene3D" id="3.30.2140.10">
    <property type="entry name" value="Arylamine N-acetyltransferase"/>
    <property type="match status" value="1"/>
</dbReference>
<dbReference type="InterPro" id="IPR038765">
    <property type="entry name" value="Papain-like_cys_pep_sf"/>
</dbReference>
<accession>A0ABW0ELQ8</accession>
<evidence type="ECO:0000256" key="1">
    <source>
        <dbReference type="ARBA" id="ARBA00006547"/>
    </source>
</evidence>
<proteinExistence type="inferred from homology"/>
<protein>
    <submittedName>
        <fullName evidence="2">Arylamine N-acetyltransferase</fullName>
    </submittedName>
</protein>
<organism evidence="2 3">
    <name type="scientific">Actinokineospora guangxiensis</name>
    <dbReference type="NCBI Taxonomy" id="1490288"/>
    <lineage>
        <taxon>Bacteria</taxon>
        <taxon>Bacillati</taxon>
        <taxon>Actinomycetota</taxon>
        <taxon>Actinomycetes</taxon>
        <taxon>Pseudonocardiales</taxon>
        <taxon>Pseudonocardiaceae</taxon>
        <taxon>Actinokineospora</taxon>
    </lineage>
</organism>
<dbReference type="Pfam" id="PF00797">
    <property type="entry name" value="Acetyltransf_2"/>
    <property type="match status" value="1"/>
</dbReference>
<dbReference type="InterPro" id="IPR001447">
    <property type="entry name" value="Arylamine_N-AcTrfase"/>
</dbReference>
<name>A0ABW0ELQ8_9PSEU</name>
<dbReference type="PANTHER" id="PTHR11786">
    <property type="entry name" value="N-HYDROXYARYLAMINE O-ACETYLTRANSFERASE"/>
    <property type="match status" value="1"/>
</dbReference>
<evidence type="ECO:0000313" key="2">
    <source>
        <dbReference type="EMBL" id="MFC5288368.1"/>
    </source>
</evidence>
<dbReference type="Proteomes" id="UP001596157">
    <property type="component" value="Unassembled WGS sequence"/>
</dbReference>
<dbReference type="RefSeq" id="WP_378248220.1">
    <property type="nucleotide sequence ID" value="NZ_JBHSKF010000006.1"/>
</dbReference>
<reference evidence="3" key="1">
    <citation type="journal article" date="2019" name="Int. J. Syst. Evol. Microbiol.">
        <title>The Global Catalogue of Microorganisms (GCM) 10K type strain sequencing project: providing services to taxonomists for standard genome sequencing and annotation.</title>
        <authorList>
            <consortium name="The Broad Institute Genomics Platform"/>
            <consortium name="The Broad Institute Genome Sequencing Center for Infectious Disease"/>
            <person name="Wu L."/>
            <person name="Ma J."/>
        </authorList>
    </citation>
    <scope>NUCLEOTIDE SEQUENCE [LARGE SCALE GENOMIC DNA]</scope>
    <source>
        <strain evidence="3">CCUG 59778</strain>
    </source>
</reference>
<comment type="caution">
    <text evidence="2">The sequence shown here is derived from an EMBL/GenBank/DDBJ whole genome shotgun (WGS) entry which is preliminary data.</text>
</comment>
<evidence type="ECO:0000313" key="3">
    <source>
        <dbReference type="Proteomes" id="UP001596157"/>
    </source>
</evidence>
<dbReference type="PANTHER" id="PTHR11786:SF0">
    <property type="entry name" value="ARYLAMINE N-ACETYLTRANSFERASE 4-RELATED"/>
    <property type="match status" value="1"/>
</dbReference>
<comment type="similarity">
    <text evidence="1">Belongs to the arylamine N-acetyltransferase family.</text>
</comment>
<gene>
    <name evidence="2" type="ORF">ACFPM7_15005</name>
</gene>
<sequence>MTTTATDLDYDPDAATDWGVDGLDLAAYHTRVDHPEVAEPTAAALRSLHAAHVAAIPFENVDVLTGGHPGVRLAAVAEKLVGRRRGGYCFEHATLFAAVLERSGYVVRRRLARVHPQGSGARTHMMLLVDTDEGPQLADVGFGASMWSPVPLVDGVEVDQAGWMTRMVALGDGRWVLTRRGQDGWSAEHEFEEAGALRQIDVEVAHHYTASGAESPFVRRLIVKRLEPGMATTLLGRELTVRHSSGEVETREVAAGELGELLVELGIELDAEELAAVL</sequence>
<dbReference type="Gene3D" id="2.40.128.150">
    <property type="entry name" value="Cysteine proteinases"/>
    <property type="match status" value="1"/>
</dbReference>
<dbReference type="EMBL" id="JBHSKF010000006">
    <property type="protein sequence ID" value="MFC5288368.1"/>
    <property type="molecule type" value="Genomic_DNA"/>
</dbReference>
<keyword evidence="3" id="KW-1185">Reference proteome</keyword>
<dbReference type="SUPFAM" id="SSF54001">
    <property type="entry name" value="Cysteine proteinases"/>
    <property type="match status" value="1"/>
</dbReference>